<proteinExistence type="predicted"/>
<keyword evidence="6" id="KW-1133">Transmembrane helix</keyword>
<keyword evidence="5" id="KW-0804">Transcription</keyword>
<reference evidence="8 9" key="1">
    <citation type="submission" date="2015-04" db="EMBL/GenBank/DDBJ databases">
        <title>The complete genome sequence of the rumen methanogen Methanobrevibacter millerae SM9.</title>
        <authorList>
            <person name="Leahy S.C."/>
            <person name="Kelly W.J."/>
            <person name="Pacheco D.M."/>
            <person name="Li D."/>
            <person name="Altermann E."/>
            <person name="Attwood G.T."/>
        </authorList>
    </citation>
    <scope>NUCLEOTIDE SEQUENCE [LARGE SCALE GENOMIC DNA]</scope>
    <source>
        <strain evidence="8 9">SM9</strain>
    </source>
</reference>
<dbReference type="Pfam" id="PF00717">
    <property type="entry name" value="Peptidase_S24"/>
    <property type="match status" value="1"/>
</dbReference>
<dbReference type="PANTHER" id="PTHR40661">
    <property type="match status" value="1"/>
</dbReference>
<dbReference type="SUPFAM" id="SSF51306">
    <property type="entry name" value="LexA/Signal peptidase"/>
    <property type="match status" value="1"/>
</dbReference>
<dbReference type="GO" id="GO:0016020">
    <property type="term" value="C:membrane"/>
    <property type="evidence" value="ECO:0007669"/>
    <property type="project" value="InterPro"/>
</dbReference>
<dbReference type="AlphaFoldDB" id="A0A0U2TRS4"/>
<keyword evidence="2" id="KW-0378">Hydrolase</keyword>
<dbReference type="OrthoDB" id="74319at2157"/>
<gene>
    <name evidence="8" type="ORF">sm9_0820</name>
</gene>
<evidence type="ECO:0000313" key="8">
    <source>
        <dbReference type="EMBL" id="ALT68611.1"/>
    </source>
</evidence>
<keyword evidence="1" id="KW-0645">Protease</keyword>
<evidence type="ECO:0000256" key="6">
    <source>
        <dbReference type="SAM" id="Phobius"/>
    </source>
</evidence>
<protein>
    <submittedName>
        <fullName evidence="8">Signal peptidase I</fullName>
    </submittedName>
</protein>
<dbReference type="InterPro" id="IPR019756">
    <property type="entry name" value="Pept_S26A_signal_pept_1_Ser-AS"/>
</dbReference>
<dbReference type="PANTHER" id="PTHR40661:SF1">
    <property type="entry name" value="HTH CRO_C1-TYPE DOMAIN-CONTAINING PROTEIN"/>
    <property type="match status" value="1"/>
</dbReference>
<dbReference type="RefSeq" id="WP_058738924.1">
    <property type="nucleotide sequence ID" value="NZ_CP011266.1"/>
</dbReference>
<organism evidence="8 9">
    <name type="scientific">Methanobrevibacter millerae</name>
    <dbReference type="NCBI Taxonomy" id="230361"/>
    <lineage>
        <taxon>Archaea</taxon>
        <taxon>Methanobacteriati</taxon>
        <taxon>Methanobacteriota</taxon>
        <taxon>Methanomada group</taxon>
        <taxon>Methanobacteria</taxon>
        <taxon>Methanobacteriales</taxon>
        <taxon>Methanobacteriaceae</taxon>
        <taxon>Methanobrevibacter</taxon>
    </lineage>
</organism>
<keyword evidence="6" id="KW-0812">Transmembrane</keyword>
<name>A0A0U2TRS4_9EURY</name>
<dbReference type="Proteomes" id="UP000067738">
    <property type="component" value="Chromosome"/>
</dbReference>
<dbReference type="InterPro" id="IPR036286">
    <property type="entry name" value="LexA/Signal_pep-like_sf"/>
</dbReference>
<dbReference type="PATRIC" id="fig|230361.4.peg.845"/>
<evidence type="ECO:0000256" key="4">
    <source>
        <dbReference type="ARBA" id="ARBA00023125"/>
    </source>
</evidence>
<dbReference type="Gene3D" id="2.10.109.10">
    <property type="entry name" value="Umud Fragment, subunit A"/>
    <property type="match status" value="1"/>
</dbReference>
<dbReference type="GO" id="GO:0003677">
    <property type="term" value="F:DNA binding"/>
    <property type="evidence" value="ECO:0007669"/>
    <property type="project" value="UniProtKB-KW"/>
</dbReference>
<dbReference type="GO" id="GO:0006508">
    <property type="term" value="P:proteolysis"/>
    <property type="evidence" value="ECO:0007669"/>
    <property type="project" value="UniProtKB-KW"/>
</dbReference>
<feature type="transmembrane region" description="Helical" evidence="6">
    <location>
        <begin position="7"/>
        <end position="25"/>
    </location>
</feature>
<dbReference type="KEGG" id="mmil:sm9_0820"/>
<keyword evidence="4" id="KW-0238">DNA-binding</keyword>
<evidence type="ECO:0000256" key="2">
    <source>
        <dbReference type="ARBA" id="ARBA00022801"/>
    </source>
</evidence>
<evidence type="ECO:0000313" key="9">
    <source>
        <dbReference type="Proteomes" id="UP000067738"/>
    </source>
</evidence>
<evidence type="ECO:0000259" key="7">
    <source>
        <dbReference type="Pfam" id="PF00717"/>
    </source>
</evidence>
<evidence type="ECO:0000256" key="1">
    <source>
        <dbReference type="ARBA" id="ARBA00022670"/>
    </source>
</evidence>
<dbReference type="PROSITE" id="PS00501">
    <property type="entry name" value="SPASE_I_1"/>
    <property type="match status" value="1"/>
</dbReference>
<accession>A0A0U2TRS4</accession>
<evidence type="ECO:0000256" key="3">
    <source>
        <dbReference type="ARBA" id="ARBA00023015"/>
    </source>
</evidence>
<dbReference type="EMBL" id="CP011266">
    <property type="protein sequence ID" value="ALT68611.1"/>
    <property type="molecule type" value="Genomic_DNA"/>
</dbReference>
<sequence>MANKGTLVIGIIVLIILIFGGYFLFIGDSVNVYIDGENVTSQTIVSPFAGVDTNRLNKEICDYTFQSMNNTTGNAKDLQQGILRICLGYGLDNVKVKIDSSIGENKIPIVYHVEGNSMYPTLNDGQTVTVEKTKNIKVGNIVVANSPEYGRIIKRVSQIKGDQVYLTSDNTDTTQEYRNGVLYETKGITTWVNTTDIYGVVIDH</sequence>
<dbReference type="GeneID" id="26735794"/>
<keyword evidence="6" id="KW-0472">Membrane</keyword>
<dbReference type="GO" id="GO:0004252">
    <property type="term" value="F:serine-type endopeptidase activity"/>
    <property type="evidence" value="ECO:0007669"/>
    <property type="project" value="InterPro"/>
</dbReference>
<evidence type="ECO:0000256" key="5">
    <source>
        <dbReference type="ARBA" id="ARBA00023163"/>
    </source>
</evidence>
<feature type="domain" description="Peptidase S24/S26A/S26B/S26C" evidence="7">
    <location>
        <begin position="109"/>
        <end position="175"/>
    </location>
</feature>
<dbReference type="CDD" id="cd06462">
    <property type="entry name" value="Peptidase_S24_S26"/>
    <property type="match status" value="1"/>
</dbReference>
<keyword evidence="3" id="KW-0805">Transcription regulation</keyword>
<dbReference type="InterPro" id="IPR015927">
    <property type="entry name" value="Peptidase_S24_S26A/B/C"/>
</dbReference>
<keyword evidence="9" id="KW-1185">Reference proteome</keyword>